<reference evidence="3" key="1">
    <citation type="submission" date="2013-11" db="EMBL/GenBank/DDBJ databases">
        <title>The genomic landscape of the Guanapo guppy.</title>
        <authorList>
            <person name="Kuenstner A."/>
            <person name="Dreyer C."/>
        </authorList>
    </citation>
    <scope>NUCLEOTIDE SEQUENCE</scope>
    <source>
        <strain evidence="3">Guanapo</strain>
    </source>
</reference>
<dbReference type="Proteomes" id="UP000242638">
    <property type="component" value="Unassembled WGS sequence"/>
</dbReference>
<name>A0A3P9NGE8_POERE</name>
<protein>
    <submittedName>
        <fullName evidence="2">Uncharacterized protein</fullName>
    </submittedName>
</protein>
<proteinExistence type="predicted"/>
<sequence length="69" mass="8347">CLLLFRYFLTNFIFTLLISQTEMRKKTFECSQWGNIIKSMYVQFCKIIPWVPRNKHCMWVSHKITTIGL</sequence>
<evidence type="ECO:0000313" key="3">
    <source>
        <dbReference type="Proteomes" id="UP000242638"/>
    </source>
</evidence>
<organism evidence="2 3">
    <name type="scientific">Poecilia reticulata</name>
    <name type="common">Guppy</name>
    <name type="synonym">Acanthophacelus reticulatus</name>
    <dbReference type="NCBI Taxonomy" id="8081"/>
    <lineage>
        <taxon>Eukaryota</taxon>
        <taxon>Metazoa</taxon>
        <taxon>Chordata</taxon>
        <taxon>Craniata</taxon>
        <taxon>Vertebrata</taxon>
        <taxon>Euteleostomi</taxon>
        <taxon>Actinopterygii</taxon>
        <taxon>Neopterygii</taxon>
        <taxon>Teleostei</taxon>
        <taxon>Neoteleostei</taxon>
        <taxon>Acanthomorphata</taxon>
        <taxon>Ovalentaria</taxon>
        <taxon>Atherinomorphae</taxon>
        <taxon>Cyprinodontiformes</taxon>
        <taxon>Poeciliidae</taxon>
        <taxon>Poeciliinae</taxon>
        <taxon>Poecilia</taxon>
    </lineage>
</organism>
<evidence type="ECO:0000256" key="1">
    <source>
        <dbReference type="SAM" id="SignalP"/>
    </source>
</evidence>
<feature type="chain" id="PRO_5017974503" evidence="1">
    <location>
        <begin position="20"/>
        <end position="69"/>
    </location>
</feature>
<dbReference type="Ensembl" id="ENSPRET00000008780.1">
    <property type="protein sequence ID" value="ENSPREP00000008675.1"/>
    <property type="gene ID" value="ENSPREG00000005942.1"/>
</dbReference>
<reference evidence="2" key="2">
    <citation type="submission" date="2025-08" db="UniProtKB">
        <authorList>
            <consortium name="Ensembl"/>
        </authorList>
    </citation>
    <scope>IDENTIFICATION</scope>
    <source>
        <strain evidence="2">Guanapo</strain>
    </source>
</reference>
<reference evidence="2" key="3">
    <citation type="submission" date="2025-09" db="UniProtKB">
        <authorList>
            <consortium name="Ensembl"/>
        </authorList>
    </citation>
    <scope>IDENTIFICATION</scope>
    <source>
        <strain evidence="2">Guanapo</strain>
    </source>
</reference>
<keyword evidence="1" id="KW-0732">Signal</keyword>
<evidence type="ECO:0000313" key="2">
    <source>
        <dbReference type="Ensembl" id="ENSPREP00000008675.1"/>
    </source>
</evidence>
<keyword evidence="3" id="KW-1185">Reference proteome</keyword>
<feature type="signal peptide" evidence="1">
    <location>
        <begin position="1"/>
        <end position="19"/>
    </location>
</feature>
<dbReference type="AlphaFoldDB" id="A0A3P9NGE8"/>
<accession>A0A3P9NGE8</accession>